<sequence>MPRRRSGVVVLEFVIAMPLIFFTTLGVFEFVILGLLIHAGTMASLEAAREGAKVFPAALPFDNNAPLDFDPDGNDDVADRVALVAEKYLSIYGLDVEPLPVPGRSTAVVQIKRDPVGAPPMETALRGNNTIFFTQTGVDPNDGELIVTVAFRYVDPLDPTGNGNPLPDWLSFFNFSLNSATIRFQLTSRQALE</sequence>
<reference evidence="2" key="1">
    <citation type="journal article" date="2020" name="mSystems">
        <title>Genome- and Community-Level Interaction Insights into Carbon Utilization and Element Cycling Functions of Hydrothermarchaeota in Hydrothermal Sediment.</title>
        <authorList>
            <person name="Zhou Z."/>
            <person name="Liu Y."/>
            <person name="Xu W."/>
            <person name="Pan J."/>
            <person name="Luo Z.H."/>
            <person name="Li M."/>
        </authorList>
    </citation>
    <scope>NUCLEOTIDE SEQUENCE [LARGE SCALE GENOMIC DNA]</scope>
    <source>
        <strain evidence="2">SpSt-508</strain>
    </source>
</reference>
<keyword evidence="1" id="KW-0812">Transmembrane</keyword>
<evidence type="ECO:0000313" key="2">
    <source>
        <dbReference type="EMBL" id="HGT41138.1"/>
    </source>
</evidence>
<keyword evidence="1" id="KW-0472">Membrane</keyword>
<protein>
    <submittedName>
        <fullName evidence="2">Pilus assembly protein</fullName>
    </submittedName>
</protein>
<organism evidence="2">
    <name type="scientific">Schlesneria paludicola</name>
    <dbReference type="NCBI Taxonomy" id="360056"/>
    <lineage>
        <taxon>Bacteria</taxon>
        <taxon>Pseudomonadati</taxon>
        <taxon>Planctomycetota</taxon>
        <taxon>Planctomycetia</taxon>
        <taxon>Planctomycetales</taxon>
        <taxon>Planctomycetaceae</taxon>
        <taxon>Schlesneria</taxon>
    </lineage>
</organism>
<dbReference type="EMBL" id="DSVQ01000019">
    <property type="protein sequence ID" value="HGT41138.1"/>
    <property type="molecule type" value="Genomic_DNA"/>
</dbReference>
<evidence type="ECO:0000256" key="1">
    <source>
        <dbReference type="SAM" id="Phobius"/>
    </source>
</evidence>
<gene>
    <name evidence="2" type="ORF">ENS64_17975</name>
</gene>
<feature type="transmembrane region" description="Helical" evidence="1">
    <location>
        <begin position="7"/>
        <end position="37"/>
    </location>
</feature>
<comment type="caution">
    <text evidence="2">The sequence shown here is derived from an EMBL/GenBank/DDBJ whole genome shotgun (WGS) entry which is preliminary data.</text>
</comment>
<accession>A0A7C4LQ04</accession>
<dbReference type="AlphaFoldDB" id="A0A7C4LQ04"/>
<keyword evidence="1" id="KW-1133">Transmembrane helix</keyword>
<proteinExistence type="predicted"/>
<name>A0A7C4LQ04_9PLAN</name>